<organism evidence="2 3">
    <name type="scientific">Araneus ventricosus</name>
    <name type="common">Orbweaver spider</name>
    <name type="synonym">Epeira ventricosa</name>
    <dbReference type="NCBI Taxonomy" id="182803"/>
    <lineage>
        <taxon>Eukaryota</taxon>
        <taxon>Metazoa</taxon>
        <taxon>Ecdysozoa</taxon>
        <taxon>Arthropoda</taxon>
        <taxon>Chelicerata</taxon>
        <taxon>Arachnida</taxon>
        <taxon>Araneae</taxon>
        <taxon>Araneomorphae</taxon>
        <taxon>Entelegynae</taxon>
        <taxon>Araneoidea</taxon>
        <taxon>Araneidae</taxon>
        <taxon>Araneus</taxon>
    </lineage>
</organism>
<evidence type="ECO:0000313" key="3">
    <source>
        <dbReference type="Proteomes" id="UP000499080"/>
    </source>
</evidence>
<dbReference type="AlphaFoldDB" id="A0A4Y2GVA5"/>
<dbReference type="Proteomes" id="UP000499080">
    <property type="component" value="Unassembled WGS sequence"/>
</dbReference>
<keyword evidence="3" id="KW-1185">Reference proteome</keyword>
<dbReference type="EMBL" id="BGPR01100629">
    <property type="protein sequence ID" value="GBM56799.1"/>
    <property type="molecule type" value="Genomic_DNA"/>
</dbReference>
<accession>A0A4Y2GVA5</accession>
<evidence type="ECO:0000313" key="1">
    <source>
        <dbReference type="EMBL" id="GBM56586.1"/>
    </source>
</evidence>
<name>A0A4Y2GVA5_ARAVE</name>
<evidence type="ECO:0000313" key="2">
    <source>
        <dbReference type="EMBL" id="GBM56799.1"/>
    </source>
</evidence>
<dbReference type="EMBL" id="BGPR01100566">
    <property type="protein sequence ID" value="GBM56586.1"/>
    <property type="molecule type" value="Genomic_DNA"/>
</dbReference>
<feature type="non-terminal residue" evidence="2">
    <location>
        <position position="1"/>
    </location>
</feature>
<reference evidence="2 3" key="1">
    <citation type="journal article" date="2019" name="Sci. Rep.">
        <title>Orb-weaving spider Araneus ventricosus genome elucidates the spidroin gene catalogue.</title>
        <authorList>
            <person name="Kono N."/>
            <person name="Nakamura H."/>
            <person name="Ohtoshi R."/>
            <person name="Moran D.A.P."/>
            <person name="Shinohara A."/>
            <person name="Yoshida Y."/>
            <person name="Fujiwara M."/>
            <person name="Mori M."/>
            <person name="Tomita M."/>
            <person name="Arakawa K."/>
        </authorList>
    </citation>
    <scope>NUCLEOTIDE SEQUENCE [LARGE SCALE GENOMIC DNA]</scope>
</reference>
<comment type="caution">
    <text evidence="2">The sequence shown here is derived from an EMBL/GenBank/DDBJ whole genome shotgun (WGS) entry which is preliminary data.</text>
</comment>
<gene>
    <name evidence="2" type="ORF">AVEN_173949_1</name>
    <name evidence="1" type="ORF">AVEN_66034_1</name>
</gene>
<sequence length="151" mass="16984">KILHSYTTRAVLSGAFTAVQFRDFWNAARKQKVLQIASQNKRGLFRTFHPLKNTHQKNTIFSAEQSKRGALYAVPSLHVSRNAASRDWSNGKNNSPSSRGLRESLAIIGTDVTYKNVLGTTEFLEYEKGSYTYQEPALDTFYPPAFAILGH</sequence>
<protein>
    <submittedName>
        <fullName evidence="2">Uncharacterized protein</fullName>
    </submittedName>
</protein>
<proteinExistence type="predicted"/>